<protein>
    <recommendedName>
        <fullName evidence="1">[Ribosomal protein bS18]-alanine N-acetyltransferase</fullName>
        <ecNumber evidence="1">2.3.1.266</ecNumber>
    </recommendedName>
</protein>
<dbReference type="InterPro" id="IPR006464">
    <property type="entry name" value="AcTrfase_RimI/Ard1"/>
</dbReference>
<keyword evidence="4" id="KW-1185">Reference proteome</keyword>
<evidence type="ECO:0000256" key="1">
    <source>
        <dbReference type="RuleBase" id="RU363094"/>
    </source>
</evidence>
<dbReference type="PANTHER" id="PTHR43617:SF35">
    <property type="entry name" value="[RIBOSOMAL PROTEIN BS18]-ALANINE N-ACETYLTRANSFERASE"/>
    <property type="match status" value="1"/>
</dbReference>
<dbReference type="Proteomes" id="UP000190102">
    <property type="component" value="Unassembled WGS sequence"/>
</dbReference>
<dbReference type="EMBL" id="FUWR01000015">
    <property type="protein sequence ID" value="SKA07756.1"/>
    <property type="molecule type" value="Genomic_DNA"/>
</dbReference>
<keyword evidence="3" id="KW-0687">Ribonucleoprotein</keyword>
<dbReference type="InterPro" id="IPR050276">
    <property type="entry name" value="MshD_Acetyltransferase"/>
</dbReference>
<dbReference type="GO" id="GO:0005840">
    <property type="term" value="C:ribosome"/>
    <property type="evidence" value="ECO:0007669"/>
    <property type="project" value="UniProtKB-KW"/>
</dbReference>
<comment type="similarity">
    <text evidence="1">Belongs to the acetyltransferase family. RimI subfamily.</text>
</comment>
<keyword evidence="3" id="KW-0808">Transferase</keyword>
<feature type="domain" description="N-acetyltransferase" evidence="2">
    <location>
        <begin position="2"/>
        <end position="145"/>
    </location>
</feature>
<evidence type="ECO:0000259" key="2">
    <source>
        <dbReference type="PROSITE" id="PS51186"/>
    </source>
</evidence>
<dbReference type="AlphaFoldDB" id="A0A1T4QVU1"/>
<dbReference type="Gene3D" id="3.40.630.30">
    <property type="match status" value="1"/>
</dbReference>
<dbReference type="InterPro" id="IPR016181">
    <property type="entry name" value="Acyl_CoA_acyltransferase"/>
</dbReference>
<dbReference type="Pfam" id="PF00583">
    <property type="entry name" value="Acetyltransf_1"/>
    <property type="match status" value="1"/>
</dbReference>
<dbReference type="STRING" id="115783.SAMN02745119_02553"/>
<organism evidence="3 4">
    <name type="scientific">Trichlorobacter thiogenes</name>
    <dbReference type="NCBI Taxonomy" id="115783"/>
    <lineage>
        <taxon>Bacteria</taxon>
        <taxon>Pseudomonadati</taxon>
        <taxon>Thermodesulfobacteriota</taxon>
        <taxon>Desulfuromonadia</taxon>
        <taxon>Geobacterales</taxon>
        <taxon>Geobacteraceae</taxon>
        <taxon>Trichlorobacter</taxon>
    </lineage>
</organism>
<dbReference type="NCBIfam" id="TIGR01575">
    <property type="entry name" value="rimI"/>
    <property type="match status" value="1"/>
</dbReference>
<dbReference type="EC" id="2.3.1.266" evidence="1"/>
<dbReference type="PANTHER" id="PTHR43617">
    <property type="entry name" value="L-AMINO ACID N-ACETYLTRANSFERASE"/>
    <property type="match status" value="1"/>
</dbReference>
<proteinExistence type="inferred from homology"/>
<comment type="subcellular location">
    <subcellularLocation>
        <location evidence="1">Cytoplasm</location>
    </subcellularLocation>
</comment>
<comment type="catalytic activity">
    <reaction evidence="1">
        <text>N-terminal L-alanyl-[ribosomal protein bS18] + acetyl-CoA = N-terminal N(alpha)-acetyl-L-alanyl-[ribosomal protein bS18] + CoA + H(+)</text>
        <dbReference type="Rhea" id="RHEA:43756"/>
        <dbReference type="Rhea" id="RHEA-COMP:10676"/>
        <dbReference type="Rhea" id="RHEA-COMP:10677"/>
        <dbReference type="ChEBI" id="CHEBI:15378"/>
        <dbReference type="ChEBI" id="CHEBI:57287"/>
        <dbReference type="ChEBI" id="CHEBI:57288"/>
        <dbReference type="ChEBI" id="CHEBI:64718"/>
        <dbReference type="ChEBI" id="CHEBI:83683"/>
        <dbReference type="EC" id="2.3.1.266"/>
    </reaction>
</comment>
<dbReference type="InterPro" id="IPR000182">
    <property type="entry name" value="GNAT_dom"/>
</dbReference>
<dbReference type="GO" id="GO:0008999">
    <property type="term" value="F:protein-N-terminal-alanine acetyltransferase activity"/>
    <property type="evidence" value="ECO:0007669"/>
    <property type="project" value="UniProtKB-EC"/>
</dbReference>
<name>A0A1T4QVU1_9BACT</name>
<gene>
    <name evidence="3" type="ORF">SAMN02745119_02553</name>
</gene>
<comment type="function">
    <text evidence="1">Acetylates the N-terminal alanine of ribosomal protein bS18.</text>
</comment>
<sequence>MMTLRPMIEADLAAVLRIEQACFPRAWTREHFLAEIGSERGTPVVAEFNGQVAGYLCLSVLLDEAEILDVAVDPALQGRGIGVQLMQWACAEALRQGAALLRLEVRATSIPAITLYERFGFVRSGLRKAYYEQGIDALLMDKNLIEEDVDAV</sequence>
<accession>A0A1T4QVU1</accession>
<dbReference type="PROSITE" id="PS51186">
    <property type="entry name" value="GNAT"/>
    <property type="match status" value="1"/>
</dbReference>
<keyword evidence="1" id="KW-0963">Cytoplasm</keyword>
<reference evidence="4" key="1">
    <citation type="submission" date="2017-02" db="EMBL/GenBank/DDBJ databases">
        <authorList>
            <person name="Varghese N."/>
            <person name="Submissions S."/>
        </authorList>
    </citation>
    <scope>NUCLEOTIDE SEQUENCE [LARGE SCALE GENOMIC DNA]</scope>
    <source>
        <strain evidence="4">ATCC BAA-34</strain>
    </source>
</reference>
<keyword evidence="3" id="KW-0689">Ribosomal protein</keyword>
<dbReference type="CDD" id="cd04301">
    <property type="entry name" value="NAT_SF"/>
    <property type="match status" value="1"/>
</dbReference>
<dbReference type="GO" id="GO:0005737">
    <property type="term" value="C:cytoplasm"/>
    <property type="evidence" value="ECO:0007669"/>
    <property type="project" value="UniProtKB-SubCell"/>
</dbReference>
<dbReference type="SUPFAM" id="SSF55729">
    <property type="entry name" value="Acyl-CoA N-acyltransferases (Nat)"/>
    <property type="match status" value="1"/>
</dbReference>
<dbReference type="RefSeq" id="WP_244161406.1">
    <property type="nucleotide sequence ID" value="NZ_FUWR01000015.1"/>
</dbReference>
<evidence type="ECO:0000313" key="3">
    <source>
        <dbReference type="EMBL" id="SKA07756.1"/>
    </source>
</evidence>
<evidence type="ECO:0000313" key="4">
    <source>
        <dbReference type="Proteomes" id="UP000190102"/>
    </source>
</evidence>